<dbReference type="SUPFAM" id="SSF53659">
    <property type="entry name" value="Isocitrate/Isopropylmalate dehydrogenase-like"/>
    <property type="match status" value="1"/>
</dbReference>
<dbReference type="Gene3D" id="3.40.718.10">
    <property type="entry name" value="Isopropylmalate Dehydrogenase"/>
    <property type="match status" value="1"/>
</dbReference>
<keyword evidence="2 10" id="KW-0963">Cytoplasm</keyword>
<evidence type="ECO:0000256" key="7">
    <source>
        <dbReference type="ARBA" id="ARBA00023264"/>
    </source>
</evidence>
<dbReference type="GO" id="GO:0005737">
    <property type="term" value="C:cytoplasm"/>
    <property type="evidence" value="ECO:0007669"/>
    <property type="project" value="UniProtKB-SubCell"/>
</dbReference>
<evidence type="ECO:0000313" key="11">
    <source>
        <dbReference type="EMBL" id="MBC8316558.1"/>
    </source>
</evidence>
<evidence type="ECO:0000256" key="5">
    <source>
        <dbReference type="ARBA" id="ARBA00023098"/>
    </source>
</evidence>
<comment type="similarity">
    <text evidence="10">Belongs to the PlsX family.</text>
</comment>
<dbReference type="HAMAP" id="MF_00019">
    <property type="entry name" value="PlsX"/>
    <property type="match status" value="1"/>
</dbReference>
<sequence length="334" mass="35576">MRIALDAMGSDLGADELVSGAVLAAKEFNSKVTVIGDEKEIRKALVSAGDPRSISVVHASQIVTMKDSPFDAVRKKTDSSIVVAFELLKKGEVDAVVSAGNSGAVMASAIKFLGRLKNVSRPGIAGIFPTLKGPVVMMDVGANVDCRPKHLYQFGVMASAFSRVMFDVEKPKVGLLSIGEEGGKGNTLVKGSRELFEKSSLNFIGNVEGRDTFQGDVDVIVCDGFVGNVCLKLSEGLAEAILCMLGDEIGKTLKARCGYMLARGAFRNFKKRVDYAEYGGAPLLGFNGTAIICHGRSNSLAIKNAIRVADELARNKVNDHIQNMLEADSLELAE</sequence>
<keyword evidence="5 10" id="KW-0443">Lipid metabolism</keyword>
<dbReference type="Proteomes" id="UP000614424">
    <property type="component" value="Unassembled WGS sequence"/>
</dbReference>
<dbReference type="UniPathway" id="UPA00085"/>
<dbReference type="EMBL" id="JACNJZ010000040">
    <property type="protein sequence ID" value="MBC8316558.1"/>
    <property type="molecule type" value="Genomic_DNA"/>
</dbReference>
<dbReference type="GO" id="GO:0043811">
    <property type="term" value="F:phosphate:acyl-[acyl carrier protein] acyltransferase activity"/>
    <property type="evidence" value="ECO:0007669"/>
    <property type="project" value="UniProtKB-UniRule"/>
</dbReference>
<dbReference type="Pfam" id="PF02504">
    <property type="entry name" value="FA_synthesis"/>
    <property type="match status" value="1"/>
</dbReference>
<keyword evidence="7 10" id="KW-1208">Phospholipid metabolism</keyword>
<organism evidence="11 12">
    <name type="scientific">Candidatus Desulfobia pelagia</name>
    <dbReference type="NCBI Taxonomy" id="2841692"/>
    <lineage>
        <taxon>Bacteria</taxon>
        <taxon>Pseudomonadati</taxon>
        <taxon>Thermodesulfobacteriota</taxon>
        <taxon>Desulfobulbia</taxon>
        <taxon>Desulfobulbales</taxon>
        <taxon>Desulfobulbaceae</taxon>
        <taxon>Candidatus Desulfobia</taxon>
    </lineage>
</organism>
<evidence type="ECO:0000256" key="4">
    <source>
        <dbReference type="ARBA" id="ARBA00022679"/>
    </source>
</evidence>
<evidence type="ECO:0000256" key="1">
    <source>
        <dbReference type="ARBA" id="ARBA00001232"/>
    </source>
</evidence>
<comment type="subcellular location">
    <subcellularLocation>
        <location evidence="10">Cytoplasm</location>
    </subcellularLocation>
    <text evidence="10">Associated with the membrane possibly through PlsY.</text>
</comment>
<dbReference type="GO" id="GO:0006633">
    <property type="term" value="P:fatty acid biosynthetic process"/>
    <property type="evidence" value="ECO:0007669"/>
    <property type="project" value="UniProtKB-UniRule"/>
</dbReference>
<evidence type="ECO:0000256" key="10">
    <source>
        <dbReference type="HAMAP-Rule" id="MF_00019"/>
    </source>
</evidence>
<accession>A0A8J6NDB9</accession>
<evidence type="ECO:0000256" key="8">
    <source>
        <dbReference type="ARBA" id="ARBA00024069"/>
    </source>
</evidence>
<dbReference type="NCBIfam" id="TIGR00182">
    <property type="entry name" value="plsX"/>
    <property type="match status" value="1"/>
</dbReference>
<evidence type="ECO:0000256" key="3">
    <source>
        <dbReference type="ARBA" id="ARBA00022516"/>
    </source>
</evidence>
<dbReference type="AlphaFoldDB" id="A0A8J6NDB9"/>
<comment type="pathway">
    <text evidence="10">Lipid metabolism; phospholipid metabolism.</text>
</comment>
<protein>
    <recommendedName>
        <fullName evidence="8 10">Phosphate acyltransferase</fullName>
        <ecNumber evidence="8 10">2.3.1.274</ecNumber>
    </recommendedName>
    <alternativeName>
        <fullName evidence="10">Acyl-ACP phosphotransacylase</fullName>
    </alternativeName>
    <alternativeName>
        <fullName evidence="10">Acyl-[acyl-carrier-protein]--phosphate acyltransferase</fullName>
    </alternativeName>
    <alternativeName>
        <fullName evidence="10">Phosphate-acyl-ACP acyltransferase</fullName>
    </alternativeName>
</protein>
<dbReference type="PANTHER" id="PTHR30100">
    <property type="entry name" value="FATTY ACID/PHOSPHOLIPID SYNTHESIS PROTEIN PLSX"/>
    <property type="match status" value="1"/>
</dbReference>
<dbReference type="EC" id="2.3.1.274" evidence="8 10"/>
<keyword evidence="4 10" id="KW-0808">Transferase</keyword>
<keyword evidence="3 10" id="KW-0444">Lipid biosynthesis</keyword>
<evidence type="ECO:0000256" key="2">
    <source>
        <dbReference type="ARBA" id="ARBA00022490"/>
    </source>
</evidence>
<dbReference type="InterPro" id="IPR012281">
    <property type="entry name" value="Phospholipid_synth_PlsX-like"/>
</dbReference>
<evidence type="ECO:0000313" key="12">
    <source>
        <dbReference type="Proteomes" id="UP000614424"/>
    </source>
</evidence>
<dbReference type="PIRSF" id="PIRSF002465">
    <property type="entry name" value="Phsphlp_syn_PlsX"/>
    <property type="match status" value="1"/>
</dbReference>
<comment type="subunit">
    <text evidence="9 10">Homodimer. Probably interacts with PlsY.</text>
</comment>
<keyword evidence="11" id="KW-0012">Acyltransferase</keyword>
<reference evidence="11 12" key="1">
    <citation type="submission" date="2020-08" db="EMBL/GenBank/DDBJ databases">
        <title>Bridging the membrane lipid divide: bacteria of the FCB group superphylum have the potential to synthesize archaeal ether lipids.</title>
        <authorList>
            <person name="Villanueva L."/>
            <person name="Von Meijenfeldt F.A.B."/>
            <person name="Westbye A.B."/>
            <person name="Yadav S."/>
            <person name="Hopmans E.C."/>
            <person name="Dutilh B.E."/>
            <person name="Sinninghe Damste J.S."/>
        </authorList>
    </citation>
    <scope>NUCLEOTIDE SEQUENCE [LARGE SCALE GENOMIC DNA]</scope>
    <source>
        <strain evidence="11">NIOZ-UU47</strain>
    </source>
</reference>
<gene>
    <name evidence="10 11" type="primary">plsX</name>
    <name evidence="11" type="ORF">H8E41_01535</name>
</gene>
<evidence type="ECO:0000256" key="6">
    <source>
        <dbReference type="ARBA" id="ARBA00023209"/>
    </source>
</evidence>
<name>A0A8J6NDB9_9BACT</name>
<dbReference type="PANTHER" id="PTHR30100:SF1">
    <property type="entry name" value="PHOSPHATE ACYLTRANSFERASE"/>
    <property type="match status" value="1"/>
</dbReference>
<dbReference type="InterPro" id="IPR003664">
    <property type="entry name" value="FA_synthesis"/>
</dbReference>
<keyword evidence="6 10" id="KW-0594">Phospholipid biosynthesis</keyword>
<comment type="caution">
    <text evidence="11">The sequence shown here is derived from an EMBL/GenBank/DDBJ whole genome shotgun (WGS) entry which is preliminary data.</text>
</comment>
<comment type="catalytic activity">
    <reaction evidence="1 10">
        <text>a fatty acyl-[ACP] + phosphate = an acyl phosphate + holo-[ACP]</text>
        <dbReference type="Rhea" id="RHEA:42292"/>
        <dbReference type="Rhea" id="RHEA-COMP:9685"/>
        <dbReference type="Rhea" id="RHEA-COMP:14125"/>
        <dbReference type="ChEBI" id="CHEBI:43474"/>
        <dbReference type="ChEBI" id="CHEBI:59918"/>
        <dbReference type="ChEBI" id="CHEBI:64479"/>
        <dbReference type="ChEBI" id="CHEBI:138651"/>
        <dbReference type="EC" id="2.3.1.274"/>
    </reaction>
</comment>
<evidence type="ECO:0000256" key="9">
    <source>
        <dbReference type="ARBA" id="ARBA00046608"/>
    </source>
</evidence>
<dbReference type="GO" id="GO:0008654">
    <property type="term" value="P:phospholipid biosynthetic process"/>
    <property type="evidence" value="ECO:0007669"/>
    <property type="project" value="UniProtKB-KW"/>
</dbReference>
<comment type="function">
    <text evidence="10">Catalyzes the reversible formation of acyl-phosphate (acyl-PO(4)) from acyl-[acyl-carrier-protein] (acyl-ACP). This enzyme utilizes acyl-ACP as fatty acyl donor, but not acyl-CoA.</text>
</comment>
<proteinExistence type="inferred from homology"/>